<dbReference type="SUPFAM" id="SSF53187">
    <property type="entry name" value="Zn-dependent exopeptidases"/>
    <property type="match status" value="1"/>
</dbReference>
<gene>
    <name evidence="4" type="ORF">PQR62_07245</name>
</gene>
<organism evidence="4 5">
    <name type="scientific">Herbaspirillum lusitanum</name>
    <dbReference type="NCBI Taxonomy" id="213312"/>
    <lineage>
        <taxon>Bacteria</taxon>
        <taxon>Pseudomonadati</taxon>
        <taxon>Pseudomonadota</taxon>
        <taxon>Betaproteobacteria</taxon>
        <taxon>Burkholderiales</taxon>
        <taxon>Oxalobacteraceae</taxon>
        <taxon>Herbaspirillum</taxon>
    </lineage>
</organism>
<dbReference type="InterPro" id="IPR002933">
    <property type="entry name" value="Peptidase_M20"/>
</dbReference>
<evidence type="ECO:0000313" key="4">
    <source>
        <dbReference type="EMBL" id="MFL9924052.1"/>
    </source>
</evidence>
<dbReference type="EMBL" id="JAQQFM010000003">
    <property type="protein sequence ID" value="MFL9924052.1"/>
    <property type="molecule type" value="Genomic_DNA"/>
</dbReference>
<dbReference type="PANTHER" id="PTHR32494:SF5">
    <property type="entry name" value="ALLANTOATE AMIDOHYDROLASE"/>
    <property type="match status" value="1"/>
</dbReference>
<dbReference type="PANTHER" id="PTHR32494">
    <property type="entry name" value="ALLANTOATE DEIMINASE-RELATED"/>
    <property type="match status" value="1"/>
</dbReference>
<dbReference type="Pfam" id="PF07687">
    <property type="entry name" value="M20_dimer"/>
    <property type="match status" value="1"/>
</dbReference>
<evidence type="ECO:0000259" key="3">
    <source>
        <dbReference type="Pfam" id="PF07687"/>
    </source>
</evidence>
<keyword evidence="2 4" id="KW-0378">Hydrolase</keyword>
<evidence type="ECO:0000256" key="2">
    <source>
        <dbReference type="ARBA" id="ARBA00022801"/>
    </source>
</evidence>
<feature type="domain" description="Peptidase M20 dimerisation" evidence="3">
    <location>
        <begin position="219"/>
        <end position="320"/>
    </location>
</feature>
<proteinExistence type="inferred from homology"/>
<comment type="caution">
    <text evidence="4">The sequence shown here is derived from an EMBL/GenBank/DDBJ whole genome shotgun (WGS) entry which is preliminary data.</text>
</comment>
<dbReference type="InterPro" id="IPR036264">
    <property type="entry name" value="Bact_exopeptidase_dim_dom"/>
</dbReference>
<sequence length="418" mass="44485">MSASAAVAAPVQINATRLWQRLMTLAQIGATPNGGVNRQALSAEEIEAWHVMLAWAAEAGLDAFTDPAGNLFLRLAGRDATALPVLSGSHLDSQPTGGRFDGVYGVLAALEVLVSLSESGWRPQRDLIMVAWMNEEGSRFAPGMMGSEGFAHHRSMADIRAARDVDGVLAGDALDQLLHTFSELPQRPLGFPLAGYVEAHIEQGPVLEAQEKTIGVVTAIQGKKTFEVTIQGTRGHAGTLAMRERRDAVTAFARICCALDAQIGGYDDIVKFTIGRVQVLPNAPSVIAGSVSFSIDLRHPDNAILNALGNRVEAICNTEVRPCEVEVKLLVNAPSNGFDAAIQDMIEQSAATRGLPSMRLLSAAGHDARYMAPLCPSAMIFIPCRAGVSHAEHEWSEPEQVSAGANVLLDTLIQLAGE</sequence>
<comment type="similarity">
    <text evidence="1">Belongs to the peptidase M20 family.</text>
</comment>
<dbReference type="Gene3D" id="3.30.70.360">
    <property type="match status" value="1"/>
</dbReference>
<dbReference type="Proteomes" id="UP001629246">
    <property type="component" value="Unassembled WGS sequence"/>
</dbReference>
<evidence type="ECO:0000313" key="5">
    <source>
        <dbReference type="Proteomes" id="UP001629246"/>
    </source>
</evidence>
<name>A0ABW9A6N9_9BURK</name>
<evidence type="ECO:0000256" key="1">
    <source>
        <dbReference type="ARBA" id="ARBA00006153"/>
    </source>
</evidence>
<dbReference type="RefSeq" id="WP_408156295.1">
    <property type="nucleotide sequence ID" value="NZ_JAQQFM010000003.1"/>
</dbReference>
<reference evidence="4 5" key="1">
    <citation type="journal article" date="2024" name="Chem. Sci.">
        <title>Discovery of megapolipeptins by genome mining of a Burkholderiales bacteria collection.</title>
        <authorList>
            <person name="Paulo B.S."/>
            <person name="Recchia M.J.J."/>
            <person name="Lee S."/>
            <person name="Fergusson C.H."/>
            <person name="Romanowski S.B."/>
            <person name="Hernandez A."/>
            <person name="Krull N."/>
            <person name="Liu D.Y."/>
            <person name="Cavanagh H."/>
            <person name="Bos A."/>
            <person name="Gray C.A."/>
            <person name="Murphy B.T."/>
            <person name="Linington R.G."/>
            <person name="Eustaquio A.S."/>
        </authorList>
    </citation>
    <scope>NUCLEOTIDE SEQUENCE [LARGE SCALE GENOMIC DNA]</scope>
    <source>
        <strain evidence="4 5">RL21-008-BIB-A</strain>
    </source>
</reference>
<dbReference type="NCBIfam" id="TIGR01879">
    <property type="entry name" value="hydantase"/>
    <property type="match status" value="1"/>
</dbReference>
<dbReference type="InterPro" id="IPR011650">
    <property type="entry name" value="Peptidase_M20_dimer"/>
</dbReference>
<protein>
    <submittedName>
        <fullName evidence="4">Zn-dependent hydrolase</fullName>
    </submittedName>
</protein>
<keyword evidence="5" id="KW-1185">Reference proteome</keyword>
<accession>A0ABW9A6N9</accession>
<dbReference type="SUPFAM" id="SSF55031">
    <property type="entry name" value="Bacterial exopeptidase dimerisation domain"/>
    <property type="match status" value="1"/>
</dbReference>
<dbReference type="PIRSF" id="PIRSF001235">
    <property type="entry name" value="Amidase_carbamoylase"/>
    <property type="match status" value="1"/>
</dbReference>
<dbReference type="InterPro" id="IPR010158">
    <property type="entry name" value="Amidase_Cbmase"/>
</dbReference>
<dbReference type="Gene3D" id="3.40.630.10">
    <property type="entry name" value="Zn peptidases"/>
    <property type="match status" value="1"/>
</dbReference>
<dbReference type="CDD" id="cd03884">
    <property type="entry name" value="M20_bAS"/>
    <property type="match status" value="1"/>
</dbReference>
<dbReference type="GO" id="GO:0016787">
    <property type="term" value="F:hydrolase activity"/>
    <property type="evidence" value="ECO:0007669"/>
    <property type="project" value="UniProtKB-KW"/>
</dbReference>
<dbReference type="Pfam" id="PF01546">
    <property type="entry name" value="Peptidase_M20"/>
    <property type="match status" value="1"/>
</dbReference>